<name>A0AB39SK48_9ACTN</name>
<accession>A0AB39SK48</accession>
<dbReference type="AlphaFoldDB" id="A0AB39SK48"/>
<sequence length="583" mass="63132">MPTPSQLFGPAPTTREGWAGALLALAAPATRTAAAGPGRMPVHASMSDPQAVWFELVARPLWGLAAHAAGGLSGADRQWEEVRHALTRAVDPEHPWYVGRPADMDQRLVESAAVGYALAVARHELWDPLTERQRQQLADWLSAAASATPWDNNWCFFPVLAAVGLRSVGVPVDETRMAAHLDRIEDFALTDGWYADGHGTSERPGSRDHYVPFGFHFYGLLLASLKAVDEERGRRYRQRAAEFAGQFEHWFAADGAALPFGRSLGYRFAQGAFWSALAAADQPAVGWSTARTLAQRNLAWWWQRPVLAEDGSLTVGYAYPNTGVVEQYLAGGSPYWGTKVFASLAAAEDHPFWTAPSAPDLLPGISRQPAAAMILARDAAGDVVALAGQNAPAWNPRGGTAKYAKFAYSTLAAFNVPTGEPSLEQGGFDSALALSDDGERWRTRSAGESRIDGETLVVRWQPWPDVTVETRLRHTDGGHLREHRITTGRRLYTAEGAFSVPKTGLGATPHNVTERPGLARATADTAVSEIVCLAVDAARREGVVVLPLPGSHLLHPRTALPALRGVLDPGEHVLRCRVSLTRR</sequence>
<dbReference type="PANTHER" id="PTHR35339">
    <property type="entry name" value="LINALOOL DEHYDRATASE_ISOMERASE DOMAIN-CONTAINING PROTEIN"/>
    <property type="match status" value="1"/>
</dbReference>
<proteinExistence type="predicted"/>
<dbReference type="PIRSF" id="PIRSF014753">
    <property type="entry name" value="UCP014753"/>
    <property type="match status" value="1"/>
</dbReference>
<dbReference type="InterPro" id="IPR049237">
    <property type="entry name" value="DUF2264_C"/>
</dbReference>
<reference evidence="3" key="1">
    <citation type="submission" date="2024-07" db="EMBL/GenBank/DDBJ databases">
        <authorList>
            <person name="Yu S.T."/>
        </authorList>
    </citation>
    <scope>NUCLEOTIDE SEQUENCE</scope>
    <source>
        <strain evidence="3">R35</strain>
    </source>
</reference>
<protein>
    <submittedName>
        <fullName evidence="3">DUF2264 domain-containing protein</fullName>
    </submittedName>
</protein>
<feature type="domain" description="DUF2264" evidence="1">
    <location>
        <begin position="14"/>
        <end position="359"/>
    </location>
</feature>
<feature type="domain" description="DUF2264" evidence="2">
    <location>
        <begin position="371"/>
        <end position="573"/>
    </location>
</feature>
<dbReference type="Pfam" id="PF10022">
    <property type="entry name" value="DUF2264"/>
    <property type="match status" value="1"/>
</dbReference>
<dbReference type="RefSeq" id="WP_369263596.1">
    <property type="nucleotide sequence ID" value="NZ_CP163440.1"/>
</dbReference>
<evidence type="ECO:0000259" key="2">
    <source>
        <dbReference type="Pfam" id="PF20938"/>
    </source>
</evidence>
<dbReference type="Pfam" id="PF20938">
    <property type="entry name" value="DUF2264_C"/>
    <property type="match status" value="1"/>
</dbReference>
<evidence type="ECO:0000259" key="1">
    <source>
        <dbReference type="Pfam" id="PF10022"/>
    </source>
</evidence>
<evidence type="ECO:0000313" key="3">
    <source>
        <dbReference type="EMBL" id="XDQ66606.1"/>
    </source>
</evidence>
<dbReference type="PANTHER" id="PTHR35339:SF4">
    <property type="entry name" value="LINALOOL DEHYDRATASE_ISOMERASE DOMAIN-CONTAINING PROTEIN"/>
    <property type="match status" value="1"/>
</dbReference>
<dbReference type="EMBL" id="CP163440">
    <property type="protein sequence ID" value="XDQ66606.1"/>
    <property type="molecule type" value="Genomic_DNA"/>
</dbReference>
<dbReference type="InterPro" id="IPR049349">
    <property type="entry name" value="DUF2264_N"/>
</dbReference>
<dbReference type="InterPro" id="IPR016624">
    <property type="entry name" value="UCP014753"/>
</dbReference>
<gene>
    <name evidence="3" type="ORF">AB5J50_40300</name>
</gene>
<organism evidence="3">
    <name type="scientific">Streptomyces sp. R35</name>
    <dbReference type="NCBI Taxonomy" id="3238630"/>
    <lineage>
        <taxon>Bacteria</taxon>
        <taxon>Bacillati</taxon>
        <taxon>Actinomycetota</taxon>
        <taxon>Actinomycetes</taxon>
        <taxon>Kitasatosporales</taxon>
        <taxon>Streptomycetaceae</taxon>
        <taxon>Streptomyces</taxon>
    </lineage>
</organism>